<accession>A0A6J4SAG7</accession>
<dbReference type="EMBL" id="CADCVO010000233">
    <property type="protein sequence ID" value="CAA9486807.1"/>
    <property type="molecule type" value="Genomic_DNA"/>
</dbReference>
<protein>
    <submittedName>
        <fullName evidence="1">Uncharacterized protein</fullName>
    </submittedName>
</protein>
<organism evidence="1">
    <name type="scientific">uncultured Solirubrobacteraceae bacterium</name>
    <dbReference type="NCBI Taxonomy" id="1162706"/>
    <lineage>
        <taxon>Bacteria</taxon>
        <taxon>Bacillati</taxon>
        <taxon>Actinomycetota</taxon>
        <taxon>Thermoleophilia</taxon>
        <taxon>Solirubrobacterales</taxon>
        <taxon>Solirubrobacteraceae</taxon>
        <taxon>environmental samples</taxon>
    </lineage>
</organism>
<proteinExistence type="predicted"/>
<sequence length="221" mass="23886">MSAHLQRRFLLWAAASVATVVAFRLDDAAGIATLALGIAAILALSADSWPVRIATALAVLPALLDPEQAAWALPLAGALVALPAARRSAESPTGRELLQIHLDRARRREESVHVLHVRMHPSTRISEREVLDLFRLSDSVWLRSVGTGRDLLAVVDDHKFERDGLERRLSAALSGPFDLGWAAFPADGYSLERLVEHARSAATQRGVRAESAALGVAHHVT</sequence>
<gene>
    <name evidence="1" type="ORF">AVDCRST_MAG13-1503</name>
</gene>
<evidence type="ECO:0000313" key="1">
    <source>
        <dbReference type="EMBL" id="CAA9486807.1"/>
    </source>
</evidence>
<dbReference type="AlphaFoldDB" id="A0A6J4SAG7"/>
<reference evidence="1" key="1">
    <citation type="submission" date="2020-02" db="EMBL/GenBank/DDBJ databases">
        <authorList>
            <person name="Meier V. D."/>
        </authorList>
    </citation>
    <scope>NUCLEOTIDE SEQUENCE</scope>
    <source>
        <strain evidence="1">AVDCRST_MAG13</strain>
    </source>
</reference>
<name>A0A6J4SAG7_9ACTN</name>